<evidence type="ECO:0000313" key="1">
    <source>
        <dbReference type="EMBL" id="KAJ1678007.1"/>
    </source>
</evidence>
<evidence type="ECO:0000313" key="2">
    <source>
        <dbReference type="Proteomes" id="UP001145114"/>
    </source>
</evidence>
<dbReference type="EMBL" id="JAMZIH010001648">
    <property type="protein sequence ID" value="KAJ1678007.1"/>
    <property type="molecule type" value="Genomic_DNA"/>
</dbReference>
<dbReference type="Proteomes" id="UP001145114">
    <property type="component" value="Unassembled WGS sequence"/>
</dbReference>
<name>A0ACC1HNI6_9FUNG</name>
<keyword evidence="2" id="KW-1185">Reference proteome</keyword>
<comment type="caution">
    <text evidence="1">The sequence shown here is derived from an EMBL/GenBank/DDBJ whole genome shotgun (WGS) entry which is preliminary data.</text>
</comment>
<proteinExistence type="predicted"/>
<organism evidence="1 2">
    <name type="scientific">Spiromyces aspiralis</name>
    <dbReference type="NCBI Taxonomy" id="68401"/>
    <lineage>
        <taxon>Eukaryota</taxon>
        <taxon>Fungi</taxon>
        <taxon>Fungi incertae sedis</taxon>
        <taxon>Zoopagomycota</taxon>
        <taxon>Kickxellomycotina</taxon>
        <taxon>Kickxellomycetes</taxon>
        <taxon>Kickxellales</taxon>
        <taxon>Kickxellaceae</taxon>
        <taxon>Spiromyces</taxon>
    </lineage>
</organism>
<reference evidence="1" key="1">
    <citation type="submission" date="2022-06" db="EMBL/GenBank/DDBJ databases">
        <title>Phylogenomic reconstructions and comparative analyses of Kickxellomycotina fungi.</title>
        <authorList>
            <person name="Reynolds N.K."/>
            <person name="Stajich J.E."/>
            <person name="Barry K."/>
            <person name="Grigoriev I.V."/>
            <person name="Crous P."/>
            <person name="Smith M.E."/>
        </authorList>
    </citation>
    <scope>NUCLEOTIDE SEQUENCE</scope>
    <source>
        <strain evidence="1">RSA 2271</strain>
    </source>
</reference>
<accession>A0ACC1HNI6</accession>
<gene>
    <name evidence="1" type="ORF">EV182_004968</name>
</gene>
<protein>
    <submittedName>
        <fullName evidence="1">Uncharacterized protein</fullName>
    </submittedName>
</protein>
<sequence>MVSPPSANASRERARAGSSPPPPSSAPLPPVPDSNAGVASIRRPPAGEGPAVPVHRFDPDSTPEEKAKQAKQTSESLSDQTTSIPEGGTPASTSSPAAKMWAALKQNGAASQVASPLSPDSGKSNGGDGGGIRSSGGGGSITGIIGDKKSTPSEAFSNTVHILMNAKRQARRMRYKTSKETGIVRLPARAGAVPTGAPPPQTPLYPADNYSHVKTGPPGTTAKDQAASSGSSEEGREGEGEGEGASHEPKGLYGWKEVGTAQAGDKPFTLEGIWALIEQFDRWGLWRNCAGFFALMFF</sequence>
<feature type="non-terminal residue" evidence="1">
    <location>
        <position position="298"/>
    </location>
</feature>